<feature type="region of interest" description="Disordered" evidence="1">
    <location>
        <begin position="784"/>
        <end position="911"/>
    </location>
</feature>
<feature type="compositionally biased region" description="Low complexity" evidence="1">
    <location>
        <begin position="881"/>
        <end position="891"/>
    </location>
</feature>
<dbReference type="PANTHER" id="PTHR34700">
    <property type="entry name" value="POTASSIUM BINDING PROTEIN KBP"/>
    <property type="match status" value="1"/>
</dbReference>
<dbReference type="EMBL" id="BAAAQD010000043">
    <property type="protein sequence ID" value="GAA1569991.1"/>
    <property type="molecule type" value="Genomic_DNA"/>
</dbReference>
<evidence type="ECO:0000313" key="5">
    <source>
        <dbReference type="Proteomes" id="UP001501470"/>
    </source>
</evidence>
<feature type="region of interest" description="Disordered" evidence="1">
    <location>
        <begin position="461"/>
        <end position="485"/>
    </location>
</feature>
<dbReference type="Proteomes" id="UP001501470">
    <property type="component" value="Unassembled WGS sequence"/>
</dbReference>
<feature type="transmembrane region" description="Helical" evidence="2">
    <location>
        <begin position="116"/>
        <end position="140"/>
    </location>
</feature>
<keyword evidence="5" id="KW-1185">Reference proteome</keyword>
<keyword evidence="2" id="KW-1133">Transmembrane helix</keyword>
<feature type="region of interest" description="Disordered" evidence="1">
    <location>
        <begin position="1"/>
        <end position="21"/>
    </location>
</feature>
<feature type="compositionally biased region" description="Basic residues" evidence="1">
    <location>
        <begin position="896"/>
        <end position="908"/>
    </location>
</feature>
<dbReference type="Gene3D" id="1.10.10.10">
    <property type="entry name" value="Winged helix-like DNA-binding domain superfamily/Winged helix DNA-binding domain"/>
    <property type="match status" value="1"/>
</dbReference>
<evidence type="ECO:0000256" key="2">
    <source>
        <dbReference type="SAM" id="Phobius"/>
    </source>
</evidence>
<feature type="domain" description="LysM" evidence="3">
    <location>
        <begin position="258"/>
        <end position="312"/>
    </location>
</feature>
<evidence type="ECO:0000313" key="4">
    <source>
        <dbReference type="EMBL" id="GAA1569991.1"/>
    </source>
</evidence>
<name>A0ABN2D7B3_9ACTN</name>
<feature type="compositionally biased region" description="Acidic residues" evidence="1">
    <location>
        <begin position="830"/>
        <end position="857"/>
    </location>
</feature>
<dbReference type="PANTHER" id="PTHR34700:SF4">
    <property type="entry name" value="PHAGE-LIKE ELEMENT PBSX PROTEIN XKDP"/>
    <property type="match status" value="1"/>
</dbReference>
<accession>A0ABN2D7B3</accession>
<comment type="caution">
    <text evidence="4">The sequence shown here is derived from an EMBL/GenBank/DDBJ whole genome shotgun (WGS) entry which is preliminary data.</text>
</comment>
<organism evidence="4 5">
    <name type="scientific">Dactylosporangium maewongense</name>
    <dbReference type="NCBI Taxonomy" id="634393"/>
    <lineage>
        <taxon>Bacteria</taxon>
        <taxon>Bacillati</taxon>
        <taxon>Actinomycetota</taxon>
        <taxon>Actinomycetes</taxon>
        <taxon>Micromonosporales</taxon>
        <taxon>Micromonosporaceae</taxon>
        <taxon>Dactylosporangium</taxon>
    </lineage>
</organism>
<dbReference type="InterPro" id="IPR036388">
    <property type="entry name" value="WH-like_DNA-bd_sf"/>
</dbReference>
<evidence type="ECO:0000259" key="3">
    <source>
        <dbReference type="Pfam" id="PF01476"/>
    </source>
</evidence>
<feature type="compositionally biased region" description="Polar residues" evidence="1">
    <location>
        <begin position="865"/>
        <end position="876"/>
    </location>
</feature>
<feature type="compositionally biased region" description="Polar residues" evidence="1">
    <location>
        <begin position="1"/>
        <end position="12"/>
    </location>
</feature>
<dbReference type="CDD" id="cd00118">
    <property type="entry name" value="LysM"/>
    <property type="match status" value="1"/>
</dbReference>
<feature type="transmembrane region" description="Helical" evidence="2">
    <location>
        <begin position="27"/>
        <end position="54"/>
    </location>
</feature>
<dbReference type="Pfam" id="PF01476">
    <property type="entry name" value="LysM"/>
    <property type="match status" value="1"/>
</dbReference>
<dbReference type="InterPro" id="IPR052196">
    <property type="entry name" value="Bact_Kbp"/>
</dbReference>
<evidence type="ECO:0000256" key="1">
    <source>
        <dbReference type="SAM" id="MobiDB-lite"/>
    </source>
</evidence>
<gene>
    <name evidence="4" type="ORF">GCM10009827_109770</name>
</gene>
<feature type="transmembrane region" description="Helical" evidence="2">
    <location>
        <begin position="74"/>
        <end position="95"/>
    </location>
</feature>
<feature type="compositionally biased region" description="Basic residues" evidence="1">
    <location>
        <begin position="461"/>
        <end position="473"/>
    </location>
</feature>
<dbReference type="InterPro" id="IPR036779">
    <property type="entry name" value="LysM_dom_sf"/>
</dbReference>
<proteinExistence type="predicted"/>
<feature type="compositionally biased region" description="Low complexity" evidence="1">
    <location>
        <begin position="354"/>
        <end position="402"/>
    </location>
</feature>
<keyword evidence="2" id="KW-0472">Membrane</keyword>
<protein>
    <submittedName>
        <fullName evidence="4">LysM peptidoglycan-binding domain-containing protein</fullName>
    </submittedName>
</protein>
<dbReference type="Gene3D" id="3.10.350.10">
    <property type="entry name" value="LysM domain"/>
    <property type="match status" value="1"/>
</dbReference>
<reference evidence="4 5" key="1">
    <citation type="journal article" date="2019" name="Int. J. Syst. Evol. Microbiol.">
        <title>The Global Catalogue of Microorganisms (GCM) 10K type strain sequencing project: providing services to taxonomists for standard genome sequencing and annotation.</title>
        <authorList>
            <consortium name="The Broad Institute Genomics Platform"/>
            <consortium name="The Broad Institute Genome Sequencing Center for Infectious Disease"/>
            <person name="Wu L."/>
            <person name="Ma J."/>
        </authorList>
    </citation>
    <scope>NUCLEOTIDE SEQUENCE [LARGE SCALE GENOMIC DNA]</scope>
    <source>
        <strain evidence="4 5">JCM 15933</strain>
    </source>
</reference>
<keyword evidence="2" id="KW-0812">Transmembrane</keyword>
<sequence length="1189" mass="126303">MPSPGQEQTVPGNITRKRRRGHRDRRIVAGLAALTALAGFIVVVPLALLAAWRFLGPPLPSVHDLTAPDDGTVFVRTLCLVGWLGWALFTWSVFAEVMAQWRGWQIPLWSWQRRTAASLVTAVTMMFNSPALAATAAPIATPPAVVSVPPAATDNGVVDSTTITGNLETASRYVDHVVQPGEQMPTLAERYLGDRYQWRSIAEATYGVPQPGGQVLKPGDTRIYPGWTVRIPTRTAAPVAMVPVALSTSTTPSALPVYEVRQGDWLWYIAERFLGDPDRYTEIAALNSDLIIDTSGVRGPDHIERGWRLNLPADAHDRGPIAHATGTLTASQPAPPATQPGDPGTASGGSGSDPSTTISPPATAPSTTAIPSASATAAPSASASASAGPATSPRPSTATTTAEPGQAPAGTGQPTVSTPTGDAAAPEQTDDAGLFDTVLRVGAPLVGAALLATLTLRTLGRRRHRQQQHRPVGRRLPEPVSPTTETHMRVVAEPAAVDRLDHALRALAAQLAGRATDQMPDIVGAWLHGTTVNLLLTSPNADAPHPWTSEGLSWTLPGDAPLPGCDGQLAPLPVLAAVGSRPGMHLLLDLERLGLLTITGDPAASGNLLRYLAAELALNSWSDHVDIHIAGFDGEETGELLALSSDRLTAAPSISAAIERIRRRAGQVVQSLDHLDAGDPMAGRIADVAADAWMPQVLLVKNPAADDITALETLGNDLSAIGRCAVAVAVVSSAAIGRWPVAVAADGALTIAFLGMDGEDGVSAAQLPRTELSPLADLLTTARRGIPRPGQSDAAEEWPPVPPAPETEPWARGTDATGGLIDLDNGTEHEQDDESDPADDDAPEPDDVPATDDEDLQPEAHATSDPDTTSGSSAAPSSDKPVGVPAVVALVGPPPNRKRISGPVRGHRHQDPTLDADLRAWTDADPTRPRIAILGPVTVEAPGQLPDERLRFYAEIITYLAVRGQRGVTTDQFDDAIWPDQQVKANTRRVAVARARRWLGETPDGEPWLPDATADRRYRLRDGYLLDWTLFRRLRSRSESRGPAGVGDLRNALALVRGEPLAGADIAYSSVARNPFVWLPTSEIQPHHLTAAIVDTSHRLVELSLAGGDIPGARWAVEQAWLADLQRANDIMWRDLIRVAAAEGNSAELDHLLEELMTARDAEIPEDLDKETYRLLCDVMPERMRAGVR</sequence>
<dbReference type="InterPro" id="IPR018392">
    <property type="entry name" value="LysM"/>
</dbReference>
<feature type="region of interest" description="Disordered" evidence="1">
    <location>
        <begin position="314"/>
        <end position="428"/>
    </location>
</feature>